<reference evidence="3" key="1">
    <citation type="journal article" date="2019" name="Int. J. Syst. Evol. Microbiol.">
        <title>The Global Catalogue of Microorganisms (GCM) 10K type strain sequencing project: providing services to taxonomists for standard genome sequencing and annotation.</title>
        <authorList>
            <consortium name="The Broad Institute Genomics Platform"/>
            <consortium name="The Broad Institute Genome Sequencing Center for Infectious Disease"/>
            <person name="Wu L."/>
            <person name="Ma J."/>
        </authorList>
    </citation>
    <scope>NUCLEOTIDE SEQUENCE [LARGE SCALE GENOMIC DNA]</scope>
    <source>
        <strain evidence="3">JCM 30234</strain>
    </source>
</reference>
<dbReference type="SMART" id="SM01321">
    <property type="entry name" value="Y1_Tnp"/>
    <property type="match status" value="1"/>
</dbReference>
<dbReference type="PANTHER" id="PTHR34322">
    <property type="entry name" value="TRANSPOSASE, Y1_TNP DOMAIN-CONTAINING"/>
    <property type="match status" value="1"/>
</dbReference>
<name>A0ABW2UV24_9BACI</name>
<keyword evidence="3" id="KW-1185">Reference proteome</keyword>
<gene>
    <name evidence="2" type="ORF">ACFQU8_07630</name>
</gene>
<dbReference type="Pfam" id="PF01797">
    <property type="entry name" value="Y1_Tnp"/>
    <property type="match status" value="1"/>
</dbReference>
<evidence type="ECO:0000313" key="2">
    <source>
        <dbReference type="EMBL" id="MFC7747105.1"/>
    </source>
</evidence>
<dbReference type="InterPro" id="IPR036515">
    <property type="entry name" value="Transposase_17_sf"/>
</dbReference>
<feature type="domain" description="Transposase IS200-like" evidence="1">
    <location>
        <begin position="9"/>
        <end position="123"/>
    </location>
</feature>
<dbReference type="Proteomes" id="UP001596620">
    <property type="component" value="Unassembled WGS sequence"/>
</dbReference>
<accession>A0ABW2UV24</accession>
<dbReference type="InterPro" id="IPR002686">
    <property type="entry name" value="Transposase_17"/>
</dbReference>
<dbReference type="RefSeq" id="WP_382358625.1">
    <property type="nucleotide sequence ID" value="NZ_JBHTGR010000015.1"/>
</dbReference>
<dbReference type="EMBL" id="JBHTGR010000015">
    <property type="protein sequence ID" value="MFC7747105.1"/>
    <property type="molecule type" value="Genomic_DNA"/>
</dbReference>
<evidence type="ECO:0000259" key="1">
    <source>
        <dbReference type="SMART" id="SM01321"/>
    </source>
</evidence>
<comment type="caution">
    <text evidence="2">The sequence shown here is derived from an EMBL/GenBank/DDBJ whole genome shotgun (WGS) entry which is preliminary data.</text>
</comment>
<dbReference type="PANTHER" id="PTHR34322:SF2">
    <property type="entry name" value="TRANSPOSASE IS200-LIKE DOMAIN-CONTAINING PROTEIN"/>
    <property type="match status" value="1"/>
</dbReference>
<evidence type="ECO:0000313" key="3">
    <source>
        <dbReference type="Proteomes" id="UP001596620"/>
    </source>
</evidence>
<organism evidence="2 3">
    <name type="scientific">Lentibacillus kimchii</name>
    <dbReference type="NCBI Taxonomy" id="1542911"/>
    <lineage>
        <taxon>Bacteria</taxon>
        <taxon>Bacillati</taxon>
        <taxon>Bacillota</taxon>
        <taxon>Bacilli</taxon>
        <taxon>Bacillales</taxon>
        <taxon>Bacillaceae</taxon>
        <taxon>Lentibacillus</taxon>
    </lineage>
</organism>
<sequence length="188" mass="22577">MGRRKRDWYPGGFYHVVMRGNNRQGIFTDSTDIQEYHRILTDVYYKHLFEIHAYCVMTNHVHLLLHSPHVNISVIMRHINKRYSDYYRDRYDYTGQIYENRYYSKDVTSIQALLHTSAYIHLNPIETTYPMAQKLEMYPYSTYPSYFGNQLSPQPYIHLEMLPGLLNKMNNPDGLSYAKWCLSRKEEK</sequence>
<dbReference type="Gene3D" id="3.30.70.1290">
    <property type="entry name" value="Transposase IS200-like"/>
    <property type="match status" value="1"/>
</dbReference>
<dbReference type="SUPFAM" id="SSF143422">
    <property type="entry name" value="Transposase IS200-like"/>
    <property type="match status" value="1"/>
</dbReference>
<protein>
    <submittedName>
        <fullName evidence="2">Transposase</fullName>
    </submittedName>
</protein>
<proteinExistence type="predicted"/>